<dbReference type="AlphaFoldDB" id="A0A024GZB3"/>
<proteinExistence type="predicted"/>
<reference evidence="2" key="1">
    <citation type="journal article" date="2014" name="Genome Announc.">
        <title>Genome Sequence of Arthrobacter siccitolerans 4J27, a Xeroprotectant-Producing Desiccation-Tolerant Microorganism.</title>
        <authorList>
            <person name="Manzanera M."/>
            <person name="Santa-Cruz-Calvo L."/>
            <person name="Vilchez J.I."/>
            <person name="Garcia-Fontana C."/>
            <person name="Silva-Castro G.A."/>
            <person name="Calvo C."/>
            <person name="Gonzalez-Lopez J."/>
        </authorList>
    </citation>
    <scope>NUCLEOTIDE SEQUENCE [LARGE SCALE GENOMIC DNA]</scope>
    <source>
        <strain evidence="2">4J27</strain>
    </source>
</reference>
<sequence>MTHYHKDDVGGSLIAEVRCAEHKDVPVINEACPVAWMASEEPAA</sequence>
<organism evidence="1 2">
    <name type="scientific">Pseudarthrobacter siccitolerans</name>
    <dbReference type="NCBI Taxonomy" id="861266"/>
    <lineage>
        <taxon>Bacteria</taxon>
        <taxon>Bacillati</taxon>
        <taxon>Actinomycetota</taxon>
        <taxon>Actinomycetes</taxon>
        <taxon>Micrococcales</taxon>
        <taxon>Micrococcaceae</taxon>
        <taxon>Pseudarthrobacter</taxon>
    </lineage>
</organism>
<dbReference type="EMBL" id="CAQI01000032">
    <property type="protein sequence ID" value="CCQ45098.1"/>
    <property type="molecule type" value="Genomic_DNA"/>
</dbReference>
<accession>A0A024GZB3</accession>
<name>A0A024GZB3_9MICC</name>
<keyword evidence="2" id="KW-1185">Reference proteome</keyword>
<evidence type="ECO:0000313" key="2">
    <source>
        <dbReference type="Proteomes" id="UP000035722"/>
    </source>
</evidence>
<protein>
    <submittedName>
        <fullName evidence="1">Uncharacterized protein</fullName>
    </submittedName>
</protein>
<dbReference type="Proteomes" id="UP000035722">
    <property type="component" value="Unassembled WGS sequence"/>
</dbReference>
<dbReference type="RefSeq" id="WP_268794379.1">
    <property type="nucleotide sequence ID" value="NZ_CAQI01000032.1"/>
</dbReference>
<dbReference type="STRING" id="861266.ARTSIC4J27_1031"/>
<evidence type="ECO:0000313" key="1">
    <source>
        <dbReference type="EMBL" id="CCQ45098.1"/>
    </source>
</evidence>
<gene>
    <name evidence="1" type="ORF">ARTSIC4J27_1031</name>
</gene>
<comment type="caution">
    <text evidence="1">The sequence shown here is derived from an EMBL/GenBank/DDBJ whole genome shotgun (WGS) entry which is preliminary data.</text>
</comment>